<comment type="caution">
    <text evidence="7">The sequence shown here is derived from an EMBL/GenBank/DDBJ whole genome shotgun (WGS) entry which is preliminary data.</text>
</comment>
<keyword evidence="4" id="KW-0804">Transcription</keyword>
<name>A0A445KCR8_GLYSO</name>
<dbReference type="InterPro" id="IPR003657">
    <property type="entry name" value="WRKY_dom"/>
</dbReference>
<dbReference type="PROSITE" id="PS50811">
    <property type="entry name" value="WRKY"/>
    <property type="match status" value="1"/>
</dbReference>
<evidence type="ECO:0000256" key="2">
    <source>
        <dbReference type="ARBA" id="ARBA00023015"/>
    </source>
</evidence>
<evidence type="ECO:0000256" key="1">
    <source>
        <dbReference type="ARBA" id="ARBA00004123"/>
    </source>
</evidence>
<evidence type="ECO:0000313" key="8">
    <source>
        <dbReference type="Proteomes" id="UP000289340"/>
    </source>
</evidence>
<dbReference type="GO" id="GO:0043565">
    <property type="term" value="F:sequence-specific DNA binding"/>
    <property type="evidence" value="ECO:0007669"/>
    <property type="project" value="InterPro"/>
</dbReference>
<evidence type="ECO:0000256" key="5">
    <source>
        <dbReference type="ARBA" id="ARBA00023242"/>
    </source>
</evidence>
<evidence type="ECO:0000313" key="7">
    <source>
        <dbReference type="EMBL" id="RZC08607.1"/>
    </source>
</evidence>
<evidence type="ECO:0000256" key="3">
    <source>
        <dbReference type="ARBA" id="ARBA00023125"/>
    </source>
</evidence>
<protein>
    <submittedName>
        <fullName evidence="7">Putative WRKY transcription factor 40</fullName>
    </submittedName>
</protein>
<dbReference type="EMBL" id="QZWG01000006">
    <property type="protein sequence ID" value="RZC08607.1"/>
    <property type="molecule type" value="Genomic_DNA"/>
</dbReference>
<dbReference type="InterPro" id="IPR036576">
    <property type="entry name" value="WRKY_dom_sf"/>
</dbReference>
<dbReference type="GO" id="GO:0005634">
    <property type="term" value="C:nucleus"/>
    <property type="evidence" value="ECO:0007669"/>
    <property type="project" value="UniProtKB-SubCell"/>
</dbReference>
<gene>
    <name evidence="7" type="ORF">D0Y65_015349</name>
</gene>
<keyword evidence="5" id="KW-0539">Nucleus</keyword>
<keyword evidence="2" id="KW-0805">Transcription regulation</keyword>
<reference evidence="7 8" key="1">
    <citation type="submission" date="2018-09" db="EMBL/GenBank/DDBJ databases">
        <title>A high-quality reference genome of wild soybean provides a powerful tool to mine soybean genomes.</title>
        <authorList>
            <person name="Xie M."/>
            <person name="Chung C.Y.L."/>
            <person name="Li M.-W."/>
            <person name="Wong F.-L."/>
            <person name="Chan T.-F."/>
            <person name="Lam H.-M."/>
        </authorList>
    </citation>
    <scope>NUCLEOTIDE SEQUENCE [LARGE SCALE GENOMIC DNA]</scope>
    <source>
        <strain evidence="8">cv. W05</strain>
        <tissue evidence="7">Hypocotyl of etiolated seedlings</tissue>
    </source>
</reference>
<dbReference type="InterPro" id="IPR044810">
    <property type="entry name" value="WRKY_plant"/>
</dbReference>
<dbReference type="SUPFAM" id="SSF118290">
    <property type="entry name" value="WRKY DNA-binding domain"/>
    <property type="match status" value="1"/>
</dbReference>
<comment type="subcellular location">
    <subcellularLocation>
        <location evidence="1">Nucleus</location>
    </subcellularLocation>
</comment>
<feature type="domain" description="WRKY" evidence="6">
    <location>
        <begin position="144"/>
        <end position="211"/>
    </location>
</feature>
<dbReference type="PANTHER" id="PTHR31429:SF38">
    <property type="entry name" value="WRKY TRANSCRIPTION FACTOR 40-RELATED"/>
    <property type="match status" value="1"/>
</dbReference>
<dbReference type="AlphaFoldDB" id="A0A445KCR8"/>
<evidence type="ECO:0000256" key="4">
    <source>
        <dbReference type="ARBA" id="ARBA00023163"/>
    </source>
</evidence>
<evidence type="ECO:0000259" key="6">
    <source>
        <dbReference type="PROSITE" id="PS50811"/>
    </source>
</evidence>
<organism evidence="7 8">
    <name type="scientific">Glycine soja</name>
    <name type="common">Wild soybean</name>
    <dbReference type="NCBI Taxonomy" id="3848"/>
    <lineage>
        <taxon>Eukaryota</taxon>
        <taxon>Viridiplantae</taxon>
        <taxon>Streptophyta</taxon>
        <taxon>Embryophyta</taxon>
        <taxon>Tracheophyta</taxon>
        <taxon>Spermatophyta</taxon>
        <taxon>Magnoliopsida</taxon>
        <taxon>eudicotyledons</taxon>
        <taxon>Gunneridae</taxon>
        <taxon>Pentapetalae</taxon>
        <taxon>rosids</taxon>
        <taxon>fabids</taxon>
        <taxon>Fabales</taxon>
        <taxon>Fabaceae</taxon>
        <taxon>Papilionoideae</taxon>
        <taxon>50 kb inversion clade</taxon>
        <taxon>NPAAA clade</taxon>
        <taxon>indigoferoid/millettioid clade</taxon>
        <taxon>Phaseoleae</taxon>
        <taxon>Glycine</taxon>
        <taxon>Glycine subgen. Soja</taxon>
    </lineage>
</organism>
<dbReference type="GO" id="GO:0003700">
    <property type="term" value="F:DNA-binding transcription factor activity"/>
    <property type="evidence" value="ECO:0007669"/>
    <property type="project" value="InterPro"/>
</dbReference>
<dbReference type="SMART" id="SM00774">
    <property type="entry name" value="WRKY"/>
    <property type="match status" value="1"/>
</dbReference>
<dbReference type="Pfam" id="PF03106">
    <property type="entry name" value="WRKY"/>
    <property type="match status" value="1"/>
</dbReference>
<accession>A0A445KCR8</accession>
<dbReference type="Proteomes" id="UP000289340">
    <property type="component" value="Chromosome 6"/>
</dbReference>
<dbReference type="PANTHER" id="PTHR31429">
    <property type="entry name" value="WRKY TRANSCRIPTION FACTOR 36-RELATED"/>
    <property type="match status" value="1"/>
</dbReference>
<keyword evidence="8" id="KW-1185">Reference proteome</keyword>
<dbReference type="Gene3D" id="2.20.25.80">
    <property type="entry name" value="WRKY domain"/>
    <property type="match status" value="1"/>
</dbReference>
<sequence length="387" mass="43391">MTCISGSKPLVLQTMMTEIAPKALNTLLMTSLPPISLSLYPGLQQLLVVVKNPPPQSAMMLMWPLINSIESAYLWFSRRIRVMKVVETLSSKCEKLQSHFQEINNEEQKVGTKSDQSGSVLLARPEFSMAQKPSQIFFKTHPKDNSLMVKDGYQWKKYGQKKVTKDNPSPRAYFECSLAPSCSNLKKVQRSIQDKSILVATYEGKHNHGVFHDLLKPSSSIPETSIMINNLPITNMPNDKDTLNIDLALCNSDQTDIRLCDDVKQQNHRGSKSKIEEYVTPLVKDPDFIMPLAEAVAHSLKSQTYKQEEREKGIDMIVVSEKSAGNDANKCLSNTSDANTEGSIWGYFTCSFQEKGGATQRKARRCGVVREEAAKAARHTVKKTMKQ</sequence>
<keyword evidence="3" id="KW-0238">DNA-binding</keyword>
<proteinExistence type="predicted"/>